<feature type="domain" description="AAA+ ATPase" evidence="2">
    <location>
        <begin position="379"/>
        <end position="552"/>
    </location>
</feature>
<dbReference type="Pfam" id="PF00004">
    <property type="entry name" value="AAA"/>
    <property type="match status" value="1"/>
</dbReference>
<evidence type="ECO:0000313" key="3">
    <source>
        <dbReference type="EMBL" id="KAF5387832.1"/>
    </source>
</evidence>
<proteinExistence type="predicted"/>
<dbReference type="InterPro" id="IPR003959">
    <property type="entry name" value="ATPase_AAA_core"/>
</dbReference>
<dbReference type="InterPro" id="IPR027417">
    <property type="entry name" value="P-loop_NTPase"/>
</dbReference>
<sequence>MWSNHVTASLEPRPIHPFFVKPPPPVPSKLSPEQPNIQQEGVIEILDDVSASNASPHSPPAPPSLSQECGSQEDPIILDTSPVKPIRVHNSGASKPLAPLFAFRLPKASSAQTPQSPKETHLDAPYPDRTFQHVRGPQKTFPLPRLLYGRREKSRTPKSGETLHEILGPLNRDLNKSDIFPPTSHRHTSPSTSIHTFSNLTTVAAEEQHCPAITRVIAQSTASSSTHRLWADRWRPTRAAEVLGNEDNATYLRDWIQALELHLRTDATSEADENTDRKVRKAKAKDDARGIKRPRVVRAVEKRRGRKKRRIDSDDEDNWTVYSDLIEEVESIKYDDLNGYSEGGQSIPPPHDDSNIYMPSSPIPAPAPEHVARHSFDPLTNTIILVGPPGSGKTAAAYACAEELGWDVFEVYPGIGKRNGPGIDNLIGDAGKNHHVRKTRTGNLGSSSEGRSALSKLCKSSKEEAPTELDAEDAHSEDFGFVSPHLGSGTETAPVVRQSLILLEEVDILFKEDANFWPAVTNFIKDCRRPVICTCNDIALIPTQDLPLQAILNFQACPLPLAVSYLQGRCSAEGYTLERNLLSQMYKDSVPKLDPIDNPDITTPGISGEVPAPDLRRTINRLQFLCSSADSEIERTSGWEHLSDPVEDLCDWDWSLEPKRRKLADGPSADQGLPATVMRTEAPPGRVLAARHAELISFVDSHLMRSAWDTQEALAWSNCVPSIDDEVGHPILFCARTAESDFGLRTRDGEMASAAMWHSRGALETGKTREPTSVCISSFRTRELFRARVDHQLEMAKALSDIVSLPMLAMRRGEVYLDYVSRIRDIVAAEDRDELLHRLQAQGAGRMTRNSGGVYVRMIELTTASRAALARTVLEI</sequence>
<dbReference type="OrthoDB" id="9996895at2759"/>
<organism evidence="3 4">
    <name type="scientific">Tricholomella constricta</name>
    <dbReference type="NCBI Taxonomy" id="117010"/>
    <lineage>
        <taxon>Eukaryota</taxon>
        <taxon>Fungi</taxon>
        <taxon>Dikarya</taxon>
        <taxon>Basidiomycota</taxon>
        <taxon>Agaricomycotina</taxon>
        <taxon>Agaricomycetes</taxon>
        <taxon>Agaricomycetidae</taxon>
        <taxon>Agaricales</taxon>
        <taxon>Tricholomatineae</taxon>
        <taxon>Lyophyllaceae</taxon>
        <taxon>Tricholomella</taxon>
    </lineage>
</organism>
<feature type="region of interest" description="Disordered" evidence="1">
    <location>
        <begin position="268"/>
        <end position="291"/>
    </location>
</feature>
<dbReference type="PANTHER" id="PTHR23389:SF21">
    <property type="entry name" value="ATPASE FAMILY AAA DOMAIN-CONTAINING PROTEIN 5"/>
    <property type="match status" value="1"/>
</dbReference>
<dbReference type="GO" id="GO:0005524">
    <property type="term" value="F:ATP binding"/>
    <property type="evidence" value="ECO:0007669"/>
    <property type="project" value="InterPro"/>
</dbReference>
<gene>
    <name evidence="3" type="ORF">D9615_000415</name>
</gene>
<keyword evidence="4" id="KW-1185">Reference proteome</keyword>
<dbReference type="PANTHER" id="PTHR23389">
    <property type="entry name" value="CHROMOSOME TRANSMISSION FIDELITY FACTOR 18"/>
    <property type="match status" value="1"/>
</dbReference>
<dbReference type="EMBL" id="JAACJP010000001">
    <property type="protein sequence ID" value="KAF5387832.1"/>
    <property type="molecule type" value="Genomic_DNA"/>
</dbReference>
<evidence type="ECO:0000313" key="4">
    <source>
        <dbReference type="Proteomes" id="UP000565441"/>
    </source>
</evidence>
<dbReference type="AlphaFoldDB" id="A0A8H5MBH3"/>
<dbReference type="SMART" id="SM00382">
    <property type="entry name" value="AAA"/>
    <property type="match status" value="1"/>
</dbReference>
<feature type="compositionally biased region" description="Polar residues" evidence="1">
    <location>
        <begin position="441"/>
        <end position="450"/>
    </location>
</feature>
<name>A0A8H5MBH3_9AGAR</name>
<feature type="region of interest" description="Disordered" evidence="1">
    <location>
        <begin position="440"/>
        <end position="459"/>
    </location>
</feature>
<dbReference type="SUPFAM" id="SSF52540">
    <property type="entry name" value="P-loop containing nucleoside triphosphate hydrolases"/>
    <property type="match status" value="1"/>
</dbReference>
<reference evidence="3 4" key="1">
    <citation type="journal article" date="2020" name="ISME J.">
        <title>Uncovering the hidden diversity of litter-decomposition mechanisms in mushroom-forming fungi.</title>
        <authorList>
            <person name="Floudas D."/>
            <person name="Bentzer J."/>
            <person name="Ahren D."/>
            <person name="Johansson T."/>
            <person name="Persson P."/>
            <person name="Tunlid A."/>
        </authorList>
    </citation>
    <scope>NUCLEOTIDE SEQUENCE [LARGE SCALE GENOMIC DNA]</scope>
    <source>
        <strain evidence="3 4">CBS 661.87</strain>
    </source>
</reference>
<evidence type="ECO:0000256" key="1">
    <source>
        <dbReference type="SAM" id="MobiDB-lite"/>
    </source>
</evidence>
<feature type="region of interest" description="Disordered" evidence="1">
    <location>
        <begin position="108"/>
        <end position="136"/>
    </location>
</feature>
<evidence type="ECO:0000259" key="2">
    <source>
        <dbReference type="SMART" id="SM00382"/>
    </source>
</evidence>
<protein>
    <recommendedName>
        <fullName evidence="2">AAA+ ATPase domain-containing protein</fullName>
    </recommendedName>
</protein>
<comment type="caution">
    <text evidence="3">The sequence shown here is derived from an EMBL/GenBank/DDBJ whole genome shotgun (WGS) entry which is preliminary data.</text>
</comment>
<feature type="region of interest" description="Disordered" evidence="1">
    <location>
        <begin position="341"/>
        <end position="371"/>
    </location>
</feature>
<dbReference type="Gene3D" id="3.40.50.300">
    <property type="entry name" value="P-loop containing nucleotide triphosphate hydrolases"/>
    <property type="match status" value="1"/>
</dbReference>
<accession>A0A8H5MBH3</accession>
<dbReference type="GO" id="GO:0005634">
    <property type="term" value="C:nucleus"/>
    <property type="evidence" value="ECO:0007669"/>
    <property type="project" value="TreeGrafter"/>
</dbReference>
<dbReference type="InterPro" id="IPR003593">
    <property type="entry name" value="AAA+_ATPase"/>
</dbReference>
<dbReference type="GO" id="GO:0016887">
    <property type="term" value="F:ATP hydrolysis activity"/>
    <property type="evidence" value="ECO:0007669"/>
    <property type="project" value="InterPro"/>
</dbReference>
<dbReference type="Proteomes" id="UP000565441">
    <property type="component" value="Unassembled WGS sequence"/>
</dbReference>
<dbReference type="GO" id="GO:0003677">
    <property type="term" value="F:DNA binding"/>
    <property type="evidence" value="ECO:0007669"/>
    <property type="project" value="TreeGrafter"/>
</dbReference>
<feature type="region of interest" description="Disordered" evidence="1">
    <location>
        <begin position="14"/>
        <end position="73"/>
    </location>
</feature>